<reference evidence="2" key="2">
    <citation type="journal article" date="2015" name="Data Brief">
        <title>Shoot transcriptome of the giant reed, Arundo donax.</title>
        <authorList>
            <person name="Barrero R.A."/>
            <person name="Guerrero F.D."/>
            <person name="Moolhuijzen P."/>
            <person name="Goolsby J.A."/>
            <person name="Tidwell J."/>
            <person name="Bellgard S.E."/>
            <person name="Bellgard M.I."/>
        </authorList>
    </citation>
    <scope>NUCLEOTIDE SEQUENCE</scope>
    <source>
        <tissue evidence="2">Shoot tissue taken approximately 20 cm above the soil surface</tissue>
    </source>
</reference>
<accession>A0A0A8XPZ5</accession>
<feature type="compositionally biased region" description="Gly residues" evidence="1">
    <location>
        <begin position="36"/>
        <end position="48"/>
    </location>
</feature>
<organism evidence="2">
    <name type="scientific">Arundo donax</name>
    <name type="common">Giant reed</name>
    <name type="synonym">Donax arundinaceus</name>
    <dbReference type="NCBI Taxonomy" id="35708"/>
    <lineage>
        <taxon>Eukaryota</taxon>
        <taxon>Viridiplantae</taxon>
        <taxon>Streptophyta</taxon>
        <taxon>Embryophyta</taxon>
        <taxon>Tracheophyta</taxon>
        <taxon>Spermatophyta</taxon>
        <taxon>Magnoliopsida</taxon>
        <taxon>Liliopsida</taxon>
        <taxon>Poales</taxon>
        <taxon>Poaceae</taxon>
        <taxon>PACMAD clade</taxon>
        <taxon>Arundinoideae</taxon>
        <taxon>Arundineae</taxon>
        <taxon>Arundo</taxon>
    </lineage>
</organism>
<protein>
    <submittedName>
        <fullName evidence="2">Uncharacterized protein</fullName>
    </submittedName>
</protein>
<name>A0A0A8XPZ5_ARUDO</name>
<feature type="region of interest" description="Disordered" evidence="1">
    <location>
        <begin position="1"/>
        <end position="74"/>
    </location>
</feature>
<dbReference type="EMBL" id="GBRH01283177">
    <property type="protein sequence ID" value="JAD14718.1"/>
    <property type="molecule type" value="Transcribed_RNA"/>
</dbReference>
<sequence length="87" mass="8542">MARSILSAEEEEEPNRATEEVDPSPDGSPHHASRGRGSGGGRGGGGGRRLSATEGFSGRGEGGDCLCPDAGGAVAGGDAHQIVAAVE</sequence>
<evidence type="ECO:0000313" key="2">
    <source>
        <dbReference type="EMBL" id="JAD14718.1"/>
    </source>
</evidence>
<dbReference type="AlphaFoldDB" id="A0A0A8XPZ5"/>
<proteinExistence type="predicted"/>
<reference evidence="2" key="1">
    <citation type="submission" date="2014-09" db="EMBL/GenBank/DDBJ databases">
        <authorList>
            <person name="Magalhaes I.L.F."/>
            <person name="Oliveira U."/>
            <person name="Santos F.R."/>
            <person name="Vidigal T.H.D.A."/>
            <person name="Brescovit A.D."/>
            <person name="Santos A.J."/>
        </authorList>
    </citation>
    <scope>NUCLEOTIDE SEQUENCE</scope>
    <source>
        <tissue evidence="2">Shoot tissue taken approximately 20 cm above the soil surface</tissue>
    </source>
</reference>
<evidence type="ECO:0000256" key="1">
    <source>
        <dbReference type="SAM" id="MobiDB-lite"/>
    </source>
</evidence>